<reference evidence="2" key="1">
    <citation type="submission" date="2021-01" db="EMBL/GenBank/DDBJ databases">
        <authorList>
            <consortium name="Genoscope - CEA"/>
            <person name="William W."/>
        </authorList>
    </citation>
    <scope>NUCLEOTIDE SEQUENCE</scope>
</reference>
<dbReference type="Proteomes" id="UP000683925">
    <property type="component" value="Unassembled WGS sequence"/>
</dbReference>
<keyword evidence="1" id="KW-1133">Transmembrane helix</keyword>
<keyword evidence="3" id="KW-1185">Reference proteome</keyword>
<gene>
    <name evidence="2" type="ORF">POCTA_138.1.T0180303</name>
</gene>
<dbReference type="OrthoDB" id="10522198at2759"/>
<comment type="caution">
    <text evidence="2">The sequence shown here is derived from an EMBL/GenBank/DDBJ whole genome shotgun (WGS) entry which is preliminary data.</text>
</comment>
<sequence>MLAYPGSYLSGSVVLLYILGDTLVIASLSKTKVFTTAKPHPSQNALFIIGYEVVGGAEAKPKGLGKLTPRILILRSMLSISVVQDGR</sequence>
<dbReference type="EMBL" id="CAJJDP010000018">
    <property type="protein sequence ID" value="CAD8146442.1"/>
    <property type="molecule type" value="Genomic_DNA"/>
</dbReference>
<name>A0A8S1T722_PAROT</name>
<dbReference type="AlphaFoldDB" id="A0A8S1T722"/>
<accession>A0A8S1T722</accession>
<evidence type="ECO:0000313" key="2">
    <source>
        <dbReference type="EMBL" id="CAD8146442.1"/>
    </source>
</evidence>
<feature type="transmembrane region" description="Helical" evidence="1">
    <location>
        <begin position="6"/>
        <end position="28"/>
    </location>
</feature>
<organism evidence="2 3">
    <name type="scientific">Paramecium octaurelia</name>
    <dbReference type="NCBI Taxonomy" id="43137"/>
    <lineage>
        <taxon>Eukaryota</taxon>
        <taxon>Sar</taxon>
        <taxon>Alveolata</taxon>
        <taxon>Ciliophora</taxon>
        <taxon>Intramacronucleata</taxon>
        <taxon>Oligohymenophorea</taxon>
        <taxon>Peniculida</taxon>
        <taxon>Parameciidae</taxon>
        <taxon>Paramecium</taxon>
    </lineage>
</organism>
<keyword evidence="1" id="KW-0472">Membrane</keyword>
<keyword evidence="1" id="KW-0812">Transmembrane</keyword>
<protein>
    <submittedName>
        <fullName evidence="2">Uncharacterized protein</fullName>
    </submittedName>
</protein>
<evidence type="ECO:0000313" key="3">
    <source>
        <dbReference type="Proteomes" id="UP000683925"/>
    </source>
</evidence>
<proteinExistence type="predicted"/>
<evidence type="ECO:0000256" key="1">
    <source>
        <dbReference type="SAM" id="Phobius"/>
    </source>
</evidence>